<evidence type="ECO:0000256" key="1">
    <source>
        <dbReference type="SAM" id="MobiDB-lite"/>
    </source>
</evidence>
<evidence type="ECO:0000313" key="3">
    <source>
        <dbReference type="Proteomes" id="UP000030651"/>
    </source>
</evidence>
<dbReference type="eggNOG" id="ENOG502RED7">
    <property type="taxonomic scope" value="Eukaryota"/>
</dbReference>
<dbReference type="KEGG" id="pfy:PFICI_10930"/>
<feature type="compositionally biased region" description="Basic and acidic residues" evidence="1">
    <location>
        <begin position="393"/>
        <end position="412"/>
    </location>
</feature>
<dbReference type="GeneID" id="19275943"/>
<dbReference type="AlphaFoldDB" id="W3WW24"/>
<dbReference type="InParanoid" id="W3WW24"/>
<dbReference type="RefSeq" id="XP_007837702.1">
    <property type="nucleotide sequence ID" value="XM_007839511.1"/>
</dbReference>
<name>W3WW24_PESFW</name>
<reference evidence="3" key="1">
    <citation type="journal article" date="2015" name="BMC Genomics">
        <title>Genomic and transcriptomic analysis of the endophytic fungus Pestalotiopsis fici reveals its lifestyle and high potential for synthesis of natural products.</title>
        <authorList>
            <person name="Wang X."/>
            <person name="Zhang X."/>
            <person name="Liu L."/>
            <person name="Xiang M."/>
            <person name="Wang W."/>
            <person name="Sun X."/>
            <person name="Che Y."/>
            <person name="Guo L."/>
            <person name="Liu G."/>
            <person name="Guo L."/>
            <person name="Wang C."/>
            <person name="Yin W.B."/>
            <person name="Stadler M."/>
            <person name="Zhang X."/>
            <person name="Liu X."/>
        </authorList>
    </citation>
    <scope>NUCLEOTIDE SEQUENCE [LARGE SCALE GENOMIC DNA]</scope>
    <source>
        <strain evidence="3">W106-1 / CGMCC3.15140</strain>
    </source>
</reference>
<dbReference type="Proteomes" id="UP000030651">
    <property type="component" value="Unassembled WGS sequence"/>
</dbReference>
<dbReference type="HOGENOM" id="CLU_050106_0_0_1"/>
<feature type="region of interest" description="Disordered" evidence="1">
    <location>
        <begin position="381"/>
        <end position="412"/>
    </location>
</feature>
<keyword evidence="3" id="KW-1185">Reference proteome</keyword>
<evidence type="ECO:0000313" key="2">
    <source>
        <dbReference type="EMBL" id="ETS77056.1"/>
    </source>
</evidence>
<dbReference type="EMBL" id="KI912116">
    <property type="protein sequence ID" value="ETS77056.1"/>
    <property type="molecule type" value="Genomic_DNA"/>
</dbReference>
<organism evidence="2 3">
    <name type="scientific">Pestalotiopsis fici (strain W106-1 / CGMCC3.15140)</name>
    <dbReference type="NCBI Taxonomy" id="1229662"/>
    <lineage>
        <taxon>Eukaryota</taxon>
        <taxon>Fungi</taxon>
        <taxon>Dikarya</taxon>
        <taxon>Ascomycota</taxon>
        <taxon>Pezizomycotina</taxon>
        <taxon>Sordariomycetes</taxon>
        <taxon>Xylariomycetidae</taxon>
        <taxon>Amphisphaeriales</taxon>
        <taxon>Sporocadaceae</taxon>
        <taxon>Pestalotiopsis</taxon>
    </lineage>
</organism>
<proteinExistence type="predicted"/>
<protein>
    <submittedName>
        <fullName evidence="2">Uncharacterized protein</fullName>
    </submittedName>
</protein>
<accession>W3WW24</accession>
<dbReference type="OMA" id="WADESHD"/>
<gene>
    <name evidence="2" type="ORF">PFICI_10930</name>
</gene>
<sequence>MASTARIDPALLSPNDTFVFEFDYDAPPMRPEQREVCIQWLRSIHFLEPGGRNEINWRVIKEKWIQFSQERSKSVHLRRWQEMFWPWIDGLEGLSERWPAAARTLLNQCADGPDAKAFESFGARWHVEPRRRLHTVWSGLFMFLLYNHPWGGTRELFDMGLYAPIDEDCEVSSQDSLILPGDDSKLSWELGDLWMSLISRYPRAHVMADTHSLVIDALKGVRETKADNNALLWWTAILVRSAVSVSDGNGDDWISHGKCPFGNLLAPDLDLLKRVEAIRHYCKVMVLDHAMYTWAPRNVIHGLCKVETQLNSQDTSWMNGIDGIRPDEQQDQINTDSAAWEDVLSHLNQVGGRLLGGKKGTAMYEINRLYRGLRDCVREDTEKTAGEGAQGHVLDKVKEEHKEESNQRKESK</sequence>
<dbReference type="OrthoDB" id="4468869at2759"/>